<evidence type="ECO:0000313" key="2">
    <source>
        <dbReference type="EMBL" id="MBU5439226.1"/>
    </source>
</evidence>
<feature type="binding site" evidence="1">
    <location>
        <position position="229"/>
    </location>
    <ligand>
        <name>adenosylcob(III)alamin</name>
        <dbReference type="ChEBI" id="CHEBI:18408"/>
    </ligand>
</feature>
<reference evidence="2 3" key="1">
    <citation type="submission" date="2021-06" db="EMBL/GenBank/DDBJ databases">
        <authorList>
            <person name="Sun Q."/>
            <person name="Li D."/>
        </authorList>
    </citation>
    <scope>NUCLEOTIDE SEQUENCE [LARGE SCALE GENOMIC DNA]</scope>
    <source>
        <strain evidence="2 3">MSJ-40</strain>
    </source>
</reference>
<proteinExistence type="inferred from homology"/>
<organism evidence="2 3">
    <name type="scientific">Tissierella simiarum</name>
    <dbReference type="NCBI Taxonomy" id="2841534"/>
    <lineage>
        <taxon>Bacteria</taxon>
        <taxon>Bacillati</taxon>
        <taxon>Bacillota</taxon>
        <taxon>Tissierellia</taxon>
        <taxon>Tissierellales</taxon>
        <taxon>Tissierellaceae</taxon>
        <taxon>Tissierella</taxon>
    </lineage>
</organism>
<name>A0ABS6E8Q7_9FIRM</name>
<keyword evidence="1" id="KW-0846">Cobalamin</keyword>
<dbReference type="PANTHER" id="PTHR39330:SF1">
    <property type="entry name" value="ETHANOLAMINE AMMONIA-LYASE SMALL SUBUNIT"/>
    <property type="match status" value="1"/>
</dbReference>
<dbReference type="EMBL" id="JAHLPM010000013">
    <property type="protein sequence ID" value="MBU5439226.1"/>
    <property type="molecule type" value="Genomic_DNA"/>
</dbReference>
<gene>
    <name evidence="1 2" type="primary">eutC</name>
    <name evidence="2" type="ORF">KQI42_14480</name>
</gene>
<dbReference type="EC" id="4.3.1.7" evidence="1"/>
<sequence length="295" mass="33166">MITENQLRNIIEQVIGEINVKDKEEVKSNNISNYCSEDNCNEEDIPDITAVNLRKEMDVENPVNREAYLKLKEYTDARLGISRAGARYKTFSQLRFRADHAVAMDAVFTYVSDEFIEDMELFSVNTMCKDKDEYLTRPDLGRRFDEEAIKTIKEKCVMNPQVQIYISDGLSSTAIETNAKDTYKSIVQGLNSYGIKAGTPFFVKHGRVPAMDFLSEIINPDVIIVLIGERPGLATGESMSCYMAYKPKVGMPESRRTVVSNIHKNGTSAVEAGAYIAEVIKKMLDQKASGLDLKL</sequence>
<dbReference type="GO" id="GO:0008851">
    <property type="term" value="F:ethanolamine ammonia-lyase activity"/>
    <property type="evidence" value="ECO:0007669"/>
    <property type="project" value="UniProtKB-EC"/>
</dbReference>
<accession>A0ABS6E8Q7</accession>
<keyword evidence="1" id="KW-1283">Bacterial microcompartment</keyword>
<keyword evidence="3" id="KW-1185">Reference proteome</keyword>
<dbReference type="HAMAP" id="MF_00601">
    <property type="entry name" value="EutC"/>
    <property type="match status" value="1"/>
</dbReference>
<protein>
    <recommendedName>
        <fullName evidence="1">Ethanolamine ammonia-lyase small subunit</fullName>
        <shortName evidence="1">EAL small subunit</shortName>
        <ecNumber evidence="1">4.3.1.7</ecNumber>
    </recommendedName>
</protein>
<comment type="subunit">
    <text evidence="1">The basic unit is a heterodimer which dimerizes to form tetramers. The heterotetramers trimerize; 6 large subunits form a core ring with 6 small subunits projecting outwards.</text>
</comment>
<evidence type="ECO:0000256" key="1">
    <source>
        <dbReference type="HAMAP-Rule" id="MF_00601"/>
    </source>
</evidence>
<dbReference type="NCBIfam" id="NF003971">
    <property type="entry name" value="PRK05465.1"/>
    <property type="match status" value="1"/>
</dbReference>
<evidence type="ECO:0000313" key="3">
    <source>
        <dbReference type="Proteomes" id="UP000749471"/>
    </source>
</evidence>
<dbReference type="InterPro" id="IPR009246">
    <property type="entry name" value="EutC"/>
</dbReference>
<keyword evidence="1 2" id="KW-0456">Lyase</keyword>
<comment type="similarity">
    <text evidence="1">Belongs to the EutC family.</text>
</comment>
<comment type="caution">
    <text evidence="2">The sequence shown here is derived from an EMBL/GenBank/DDBJ whole genome shotgun (WGS) entry which is preliminary data.</text>
</comment>
<dbReference type="PIRSF" id="PIRSF018982">
    <property type="entry name" value="EutC"/>
    <property type="match status" value="1"/>
</dbReference>
<comment type="pathway">
    <text evidence="1">Amine and polyamine degradation; ethanolamine degradation.</text>
</comment>
<comment type="function">
    <text evidence="1">Catalyzes the deamination of various vicinal amino-alcohols to oxo compounds. Allows this organism to utilize ethanolamine as the sole source of nitrogen and carbon in the presence of external vitamin B12.</text>
</comment>
<dbReference type="PANTHER" id="PTHR39330">
    <property type="entry name" value="ETHANOLAMINE AMMONIA-LYASE LIGHT CHAIN"/>
    <property type="match status" value="1"/>
</dbReference>
<comment type="catalytic activity">
    <reaction evidence="1">
        <text>ethanolamine = acetaldehyde + NH4(+)</text>
        <dbReference type="Rhea" id="RHEA:15313"/>
        <dbReference type="ChEBI" id="CHEBI:15343"/>
        <dbReference type="ChEBI" id="CHEBI:28938"/>
        <dbReference type="ChEBI" id="CHEBI:57603"/>
        <dbReference type="EC" id="4.3.1.7"/>
    </reaction>
</comment>
<keyword evidence="1" id="KW-0170">Cobalt</keyword>
<dbReference type="Proteomes" id="UP000749471">
    <property type="component" value="Unassembled WGS sequence"/>
</dbReference>
<dbReference type="Pfam" id="PF05985">
    <property type="entry name" value="EutC"/>
    <property type="match status" value="1"/>
</dbReference>
<dbReference type="RefSeq" id="WP_216520936.1">
    <property type="nucleotide sequence ID" value="NZ_JAHLPM010000013.1"/>
</dbReference>
<comment type="cofactor">
    <cofactor evidence="1">
        <name>adenosylcob(III)alamin</name>
        <dbReference type="ChEBI" id="CHEBI:18408"/>
    </cofactor>
    <text evidence="1">Binds between the large and small subunits.</text>
</comment>
<comment type="subcellular location">
    <subcellularLocation>
        <location evidence="1">Bacterial microcompartment</location>
    </subcellularLocation>
</comment>
<feature type="binding site" evidence="1">
    <location>
        <position position="208"/>
    </location>
    <ligand>
        <name>adenosylcob(III)alamin</name>
        <dbReference type="ChEBI" id="CHEBI:18408"/>
    </ligand>
</feature>